<feature type="domain" description="Methyltransferase" evidence="4">
    <location>
        <begin position="50"/>
        <end position="143"/>
    </location>
</feature>
<reference evidence="6" key="1">
    <citation type="journal article" date="2019" name="Int. J. Syst. Evol. Microbiol.">
        <title>The Global Catalogue of Microorganisms (GCM) 10K type strain sequencing project: providing services to taxonomists for standard genome sequencing and annotation.</title>
        <authorList>
            <consortium name="The Broad Institute Genomics Platform"/>
            <consortium name="The Broad Institute Genome Sequencing Center for Infectious Disease"/>
            <person name="Wu L."/>
            <person name="Ma J."/>
        </authorList>
    </citation>
    <scope>NUCLEOTIDE SEQUENCE [LARGE SCALE GENOMIC DNA]</scope>
    <source>
        <strain evidence="6">CGMCC 4.7643</strain>
    </source>
</reference>
<dbReference type="Proteomes" id="UP001597419">
    <property type="component" value="Unassembled WGS sequence"/>
</dbReference>
<name>A0ABW5GAN6_9PSEU</name>
<dbReference type="PANTHER" id="PTHR43464">
    <property type="entry name" value="METHYLTRANSFERASE"/>
    <property type="match status" value="1"/>
</dbReference>
<dbReference type="EC" id="2.1.-.-" evidence="5"/>
<gene>
    <name evidence="5" type="ORF">ACFSYJ_08020</name>
</gene>
<organism evidence="5 6">
    <name type="scientific">Amycolatopsis samaneae</name>
    <dbReference type="NCBI Taxonomy" id="664691"/>
    <lineage>
        <taxon>Bacteria</taxon>
        <taxon>Bacillati</taxon>
        <taxon>Actinomycetota</taxon>
        <taxon>Actinomycetes</taxon>
        <taxon>Pseudonocardiales</taxon>
        <taxon>Pseudonocardiaceae</taxon>
        <taxon>Amycolatopsis</taxon>
    </lineage>
</organism>
<proteinExistence type="predicted"/>
<evidence type="ECO:0000313" key="6">
    <source>
        <dbReference type="Proteomes" id="UP001597419"/>
    </source>
</evidence>
<keyword evidence="6" id="KW-1185">Reference proteome</keyword>
<keyword evidence="3" id="KW-0949">S-adenosyl-L-methionine</keyword>
<dbReference type="InterPro" id="IPR029063">
    <property type="entry name" value="SAM-dependent_MTases_sf"/>
</dbReference>
<evidence type="ECO:0000256" key="1">
    <source>
        <dbReference type="ARBA" id="ARBA00022603"/>
    </source>
</evidence>
<protein>
    <submittedName>
        <fullName evidence="5">Class I SAM-dependent methyltransferase</fullName>
        <ecNumber evidence="5">2.1.-.-</ecNumber>
    </submittedName>
</protein>
<accession>A0ABW5GAN6</accession>
<dbReference type="EMBL" id="JBHUKU010000004">
    <property type="protein sequence ID" value="MFD2458541.1"/>
    <property type="molecule type" value="Genomic_DNA"/>
</dbReference>
<keyword evidence="2 5" id="KW-0808">Transferase</keyword>
<dbReference type="PANTHER" id="PTHR43464:SF19">
    <property type="entry name" value="UBIQUINONE BIOSYNTHESIS O-METHYLTRANSFERASE, MITOCHONDRIAL"/>
    <property type="match status" value="1"/>
</dbReference>
<dbReference type="InterPro" id="IPR041698">
    <property type="entry name" value="Methyltransf_25"/>
</dbReference>
<dbReference type="RefSeq" id="WP_345387833.1">
    <property type="nucleotide sequence ID" value="NZ_BAABHG010000002.1"/>
</dbReference>
<sequence length="238" mass="26112">MTDQGIDLKDVDFEQWYRDSAGSTTMPWDIGAPQPALVELESAGEFGGEVLDVGCGLGENSIFLASRGHRVTGVDGAPSALRQARERATARGVEVEFAEADATRLDGFENRFDTVLDSALYHCLTEDARHEYVAALTRATKPGARLHIFCFSDALPEGFPTPFRISERNLRETVGKSWTITRLVPTLYTTATTAAQMAALVENMVPDHRLDRAALSSLETDDRGRVRAAVWQLTAIRP</sequence>
<comment type="caution">
    <text evidence="5">The sequence shown here is derived from an EMBL/GenBank/DDBJ whole genome shotgun (WGS) entry which is preliminary data.</text>
</comment>
<evidence type="ECO:0000313" key="5">
    <source>
        <dbReference type="EMBL" id="MFD2458541.1"/>
    </source>
</evidence>
<evidence type="ECO:0000256" key="2">
    <source>
        <dbReference type="ARBA" id="ARBA00022679"/>
    </source>
</evidence>
<dbReference type="SUPFAM" id="SSF53335">
    <property type="entry name" value="S-adenosyl-L-methionine-dependent methyltransferases"/>
    <property type="match status" value="1"/>
</dbReference>
<dbReference type="GO" id="GO:0032259">
    <property type="term" value="P:methylation"/>
    <property type="evidence" value="ECO:0007669"/>
    <property type="project" value="UniProtKB-KW"/>
</dbReference>
<dbReference type="GO" id="GO:0008168">
    <property type="term" value="F:methyltransferase activity"/>
    <property type="evidence" value="ECO:0007669"/>
    <property type="project" value="UniProtKB-KW"/>
</dbReference>
<dbReference type="Gene3D" id="3.40.50.150">
    <property type="entry name" value="Vaccinia Virus protein VP39"/>
    <property type="match status" value="1"/>
</dbReference>
<dbReference type="Pfam" id="PF13649">
    <property type="entry name" value="Methyltransf_25"/>
    <property type="match status" value="1"/>
</dbReference>
<keyword evidence="1 5" id="KW-0489">Methyltransferase</keyword>
<evidence type="ECO:0000256" key="3">
    <source>
        <dbReference type="ARBA" id="ARBA00022691"/>
    </source>
</evidence>
<dbReference type="CDD" id="cd02440">
    <property type="entry name" value="AdoMet_MTases"/>
    <property type="match status" value="1"/>
</dbReference>
<evidence type="ECO:0000259" key="4">
    <source>
        <dbReference type="Pfam" id="PF13649"/>
    </source>
</evidence>